<dbReference type="InterPro" id="IPR012347">
    <property type="entry name" value="Ferritin-like"/>
</dbReference>
<keyword evidence="4" id="KW-1185">Reference proteome</keyword>
<gene>
    <name evidence="3" type="ORF">ACFQB0_09460</name>
</gene>
<dbReference type="Proteomes" id="UP001596306">
    <property type="component" value="Unassembled WGS sequence"/>
</dbReference>
<feature type="signal peptide" evidence="1">
    <location>
        <begin position="1"/>
        <end position="24"/>
    </location>
</feature>
<evidence type="ECO:0000313" key="4">
    <source>
        <dbReference type="Proteomes" id="UP001596306"/>
    </source>
</evidence>
<sequence length="200" mass="21071">MINARKTLTAAVALATALTLGGCAGGMTGMNMGGDNTRDGSSPGANDGAVFENADVMFAQMMIPHHEQAVEMSDVLLAKGGVDARIRDLANQIKNAQQPEIDQLKQWLSDWGQDESAMPGMNHGGSTMSDDDMTALDDATEAEAGRLFLEQMIVHHHGAVAMAQDEVDNGANADAKAMAENIIATQTDEIALMQELLASV</sequence>
<evidence type="ECO:0000256" key="1">
    <source>
        <dbReference type="SAM" id="SignalP"/>
    </source>
</evidence>
<dbReference type="Pfam" id="PF03713">
    <property type="entry name" value="DUF305"/>
    <property type="match status" value="1"/>
</dbReference>
<comment type="caution">
    <text evidence="3">The sequence shown here is derived from an EMBL/GenBank/DDBJ whole genome shotgun (WGS) entry which is preliminary data.</text>
</comment>
<protein>
    <submittedName>
        <fullName evidence="3">DUF305 domain-containing protein</fullName>
    </submittedName>
</protein>
<feature type="chain" id="PRO_5047382796" evidence="1">
    <location>
        <begin position="25"/>
        <end position="200"/>
    </location>
</feature>
<evidence type="ECO:0000259" key="2">
    <source>
        <dbReference type="Pfam" id="PF03713"/>
    </source>
</evidence>
<dbReference type="RefSeq" id="WP_386730598.1">
    <property type="nucleotide sequence ID" value="NZ_JBHSTP010000002.1"/>
</dbReference>
<dbReference type="PROSITE" id="PS51257">
    <property type="entry name" value="PROKAR_LIPOPROTEIN"/>
    <property type="match status" value="1"/>
</dbReference>
<dbReference type="Gene3D" id="1.20.1260.10">
    <property type="match status" value="1"/>
</dbReference>
<organism evidence="3 4">
    <name type="scientific">Luethyella okanaganae</name>
    <dbReference type="NCBI Taxonomy" id="69372"/>
    <lineage>
        <taxon>Bacteria</taxon>
        <taxon>Bacillati</taxon>
        <taxon>Actinomycetota</taxon>
        <taxon>Actinomycetes</taxon>
        <taxon>Micrococcales</taxon>
        <taxon>Microbacteriaceae</taxon>
        <taxon>Luethyella</taxon>
    </lineage>
</organism>
<accession>A0ABW1VHK8</accession>
<feature type="domain" description="DUF305" evidence="2">
    <location>
        <begin position="55"/>
        <end position="197"/>
    </location>
</feature>
<proteinExistence type="predicted"/>
<dbReference type="EMBL" id="JBHSTP010000002">
    <property type="protein sequence ID" value="MFC6356333.1"/>
    <property type="molecule type" value="Genomic_DNA"/>
</dbReference>
<dbReference type="PANTHER" id="PTHR36933:SF1">
    <property type="entry name" value="SLL0788 PROTEIN"/>
    <property type="match status" value="1"/>
</dbReference>
<name>A0ABW1VHK8_9MICO</name>
<evidence type="ECO:0000313" key="3">
    <source>
        <dbReference type="EMBL" id="MFC6356333.1"/>
    </source>
</evidence>
<reference evidence="4" key="1">
    <citation type="journal article" date="2019" name="Int. J. Syst. Evol. Microbiol.">
        <title>The Global Catalogue of Microorganisms (GCM) 10K type strain sequencing project: providing services to taxonomists for standard genome sequencing and annotation.</title>
        <authorList>
            <consortium name="The Broad Institute Genomics Platform"/>
            <consortium name="The Broad Institute Genome Sequencing Center for Infectious Disease"/>
            <person name="Wu L."/>
            <person name="Ma J."/>
        </authorList>
    </citation>
    <scope>NUCLEOTIDE SEQUENCE [LARGE SCALE GENOMIC DNA]</scope>
    <source>
        <strain evidence="4">CCUG 43304</strain>
    </source>
</reference>
<dbReference type="PANTHER" id="PTHR36933">
    <property type="entry name" value="SLL0788 PROTEIN"/>
    <property type="match status" value="1"/>
</dbReference>
<keyword evidence="1" id="KW-0732">Signal</keyword>
<dbReference type="InterPro" id="IPR005183">
    <property type="entry name" value="DUF305_CopM-like"/>
</dbReference>